<dbReference type="AlphaFoldDB" id="A0A655AKX3"/>
<feature type="compositionally biased region" description="Basic and acidic residues" evidence="1">
    <location>
        <begin position="9"/>
        <end position="23"/>
    </location>
</feature>
<proteinExistence type="predicted"/>
<sequence length="57" mass="6534">MMPKRRRTRAQDRAYRIATERRQNHAARQRAQVLTQTAAATDTHGPPPDPNDDPPPF</sequence>
<protein>
    <submittedName>
        <fullName evidence="2">13E12 repeat-containing protein</fullName>
    </submittedName>
</protein>
<gene>
    <name evidence="2" type="ORF">ERS027646_03224</name>
</gene>
<feature type="region of interest" description="Disordered" evidence="1">
    <location>
        <begin position="1"/>
        <end position="57"/>
    </location>
</feature>
<reference evidence="2 3" key="1">
    <citation type="submission" date="2015-03" db="EMBL/GenBank/DDBJ databases">
        <authorList>
            <consortium name="Pathogen Informatics"/>
        </authorList>
    </citation>
    <scope>NUCLEOTIDE SEQUENCE [LARGE SCALE GENOMIC DNA]</scope>
    <source>
        <strain evidence="2 3">Bir 172</strain>
    </source>
</reference>
<dbReference type="EMBL" id="CNGE01000720">
    <property type="protein sequence ID" value="CKT25030.1"/>
    <property type="molecule type" value="Genomic_DNA"/>
</dbReference>
<name>A0A655AKX3_MYCTX</name>
<dbReference type="Proteomes" id="UP000048948">
    <property type="component" value="Unassembled WGS sequence"/>
</dbReference>
<evidence type="ECO:0000313" key="3">
    <source>
        <dbReference type="Proteomes" id="UP000048948"/>
    </source>
</evidence>
<evidence type="ECO:0000256" key="1">
    <source>
        <dbReference type="SAM" id="MobiDB-lite"/>
    </source>
</evidence>
<evidence type="ECO:0000313" key="2">
    <source>
        <dbReference type="EMBL" id="CKT25030.1"/>
    </source>
</evidence>
<accession>A0A655AKX3</accession>
<feature type="compositionally biased region" description="Pro residues" evidence="1">
    <location>
        <begin position="45"/>
        <end position="57"/>
    </location>
</feature>
<organism evidence="2 3">
    <name type="scientific">Mycobacterium tuberculosis</name>
    <dbReference type="NCBI Taxonomy" id="1773"/>
    <lineage>
        <taxon>Bacteria</taxon>
        <taxon>Bacillati</taxon>
        <taxon>Actinomycetota</taxon>
        <taxon>Actinomycetes</taxon>
        <taxon>Mycobacteriales</taxon>
        <taxon>Mycobacteriaceae</taxon>
        <taxon>Mycobacterium</taxon>
        <taxon>Mycobacterium tuberculosis complex</taxon>
    </lineage>
</organism>